<dbReference type="KEGG" id="rlc:K227x_45780"/>
<proteinExistence type="predicted"/>
<gene>
    <name evidence="2" type="ORF">K227x_45780</name>
</gene>
<name>A0A517NGB9_9BACT</name>
<organism evidence="2 3">
    <name type="scientific">Rubripirellula lacrimiformis</name>
    <dbReference type="NCBI Taxonomy" id="1930273"/>
    <lineage>
        <taxon>Bacteria</taxon>
        <taxon>Pseudomonadati</taxon>
        <taxon>Planctomycetota</taxon>
        <taxon>Planctomycetia</taxon>
        <taxon>Pirellulales</taxon>
        <taxon>Pirellulaceae</taxon>
        <taxon>Rubripirellula</taxon>
    </lineage>
</organism>
<feature type="compositionally biased region" description="Polar residues" evidence="1">
    <location>
        <begin position="66"/>
        <end position="75"/>
    </location>
</feature>
<evidence type="ECO:0000313" key="2">
    <source>
        <dbReference type="EMBL" id="QDT06170.1"/>
    </source>
</evidence>
<reference evidence="2 3" key="1">
    <citation type="submission" date="2019-02" db="EMBL/GenBank/DDBJ databases">
        <title>Deep-cultivation of Planctomycetes and their phenomic and genomic characterization uncovers novel biology.</title>
        <authorList>
            <person name="Wiegand S."/>
            <person name="Jogler M."/>
            <person name="Boedeker C."/>
            <person name="Pinto D."/>
            <person name="Vollmers J."/>
            <person name="Rivas-Marin E."/>
            <person name="Kohn T."/>
            <person name="Peeters S.H."/>
            <person name="Heuer A."/>
            <person name="Rast P."/>
            <person name="Oberbeckmann S."/>
            <person name="Bunk B."/>
            <person name="Jeske O."/>
            <person name="Meyerdierks A."/>
            <person name="Storesund J.E."/>
            <person name="Kallscheuer N."/>
            <person name="Luecker S."/>
            <person name="Lage O.M."/>
            <person name="Pohl T."/>
            <person name="Merkel B.J."/>
            <person name="Hornburger P."/>
            <person name="Mueller R.-W."/>
            <person name="Bruemmer F."/>
            <person name="Labrenz M."/>
            <person name="Spormann A.M."/>
            <person name="Op den Camp H."/>
            <person name="Overmann J."/>
            <person name="Amann R."/>
            <person name="Jetten M.S.M."/>
            <person name="Mascher T."/>
            <person name="Medema M.H."/>
            <person name="Devos D.P."/>
            <person name="Kaster A.-K."/>
            <person name="Ovreas L."/>
            <person name="Rohde M."/>
            <person name="Galperin M.Y."/>
            <person name="Jogler C."/>
        </authorList>
    </citation>
    <scope>NUCLEOTIDE SEQUENCE [LARGE SCALE GENOMIC DNA]</scope>
    <source>
        <strain evidence="2 3">K22_7</strain>
    </source>
</reference>
<feature type="region of interest" description="Disordered" evidence="1">
    <location>
        <begin position="66"/>
        <end position="90"/>
    </location>
</feature>
<keyword evidence="3" id="KW-1185">Reference proteome</keyword>
<dbReference type="EMBL" id="CP036525">
    <property type="protein sequence ID" value="QDT06170.1"/>
    <property type="molecule type" value="Genomic_DNA"/>
</dbReference>
<sequence>MGSMDQANHSGWGGGGEGVPSKPRCQAGIPVLGGPHPQRVQNTLSSLQQATCGRIRVFRHTGCYQQSPTKVSATGASMDRSAAAEPSSET</sequence>
<dbReference type="Proteomes" id="UP000318538">
    <property type="component" value="Chromosome"/>
</dbReference>
<protein>
    <submittedName>
        <fullName evidence="2">Uncharacterized protein</fullName>
    </submittedName>
</protein>
<evidence type="ECO:0000313" key="3">
    <source>
        <dbReference type="Proteomes" id="UP000318538"/>
    </source>
</evidence>
<dbReference type="AlphaFoldDB" id="A0A517NGB9"/>
<evidence type="ECO:0000256" key="1">
    <source>
        <dbReference type="SAM" id="MobiDB-lite"/>
    </source>
</evidence>
<accession>A0A517NGB9</accession>
<feature type="region of interest" description="Disordered" evidence="1">
    <location>
        <begin position="1"/>
        <end position="40"/>
    </location>
</feature>